<accession>A0ABX0Q2T0</accession>
<dbReference type="SUPFAM" id="SSF53807">
    <property type="entry name" value="Helical backbone' metal receptor"/>
    <property type="match status" value="1"/>
</dbReference>
<sequence>MKRLLACLALLVACTPAVASVSVVDDAGRTVVLPAPARRIVSLAPNITDTLFAAGAGNYVLGTSRFTEYPAEAKKVPVVGDATMIDLERIVGLKPDIVIVWKSGNAAAQVDKLVRLGLPVFYAETTRLADIPSAVRRFGVLAGTEDTAERRARAFESSLKTLRTAYAGKRRLRVFYQVWDRPLMTVGHAQIIDDALDLCGGDNIFADLTQAAPTVGREAVIARRPDVILGGGDGGALDDWKRTGFLPAARNGNVLSLDAPTLALPSPSILSGVTTLCRVLDEARSRVSKHP</sequence>
<dbReference type="RefSeq" id="WP_167124838.1">
    <property type="nucleotide sequence ID" value="NZ_JAAQQR010000003.1"/>
</dbReference>
<feature type="chain" id="PRO_5045145956" evidence="2">
    <location>
        <begin position="20"/>
        <end position="291"/>
    </location>
</feature>
<dbReference type="InterPro" id="IPR002491">
    <property type="entry name" value="ABC_transptr_periplasmic_BD"/>
</dbReference>
<comment type="caution">
    <text evidence="4">The sequence shown here is derived from an EMBL/GenBank/DDBJ whole genome shotgun (WGS) entry which is preliminary data.</text>
</comment>
<evidence type="ECO:0000256" key="2">
    <source>
        <dbReference type="SAM" id="SignalP"/>
    </source>
</evidence>
<evidence type="ECO:0000256" key="1">
    <source>
        <dbReference type="ARBA" id="ARBA00022729"/>
    </source>
</evidence>
<reference evidence="4 5" key="1">
    <citation type="journal article" date="2011" name="Curr. Microbiol.">
        <title>Luteibacter jiangsuensis sp. nov.: a methamidophos-degrading bacterium isolated from a methamidophos-manufacturing factory.</title>
        <authorList>
            <person name="Wang L."/>
            <person name="Wang G.L."/>
            <person name="Li S.P."/>
            <person name="Jiang J.D."/>
        </authorList>
    </citation>
    <scope>NUCLEOTIDE SEQUENCE [LARGE SCALE GENOMIC DNA]</scope>
    <source>
        <strain evidence="4 5">CGMCC 1.10133</strain>
    </source>
</reference>
<dbReference type="Proteomes" id="UP001429601">
    <property type="component" value="Unassembled WGS sequence"/>
</dbReference>
<protein>
    <submittedName>
        <fullName evidence="4">Cobalamin-binding protein</fullName>
    </submittedName>
</protein>
<proteinExistence type="predicted"/>
<keyword evidence="1 2" id="KW-0732">Signal</keyword>
<gene>
    <name evidence="4" type="ORF">HBF26_07990</name>
</gene>
<evidence type="ECO:0000313" key="5">
    <source>
        <dbReference type="Proteomes" id="UP001429601"/>
    </source>
</evidence>
<dbReference type="CDD" id="cd01144">
    <property type="entry name" value="BtuF"/>
    <property type="match status" value="1"/>
</dbReference>
<dbReference type="PANTHER" id="PTHR30535:SF34">
    <property type="entry name" value="MOLYBDATE-BINDING PROTEIN MOLA"/>
    <property type="match status" value="1"/>
</dbReference>
<feature type="domain" description="Fe/B12 periplasmic-binding" evidence="3">
    <location>
        <begin position="39"/>
        <end position="284"/>
    </location>
</feature>
<dbReference type="EMBL" id="JAAQQR010000003">
    <property type="protein sequence ID" value="NID04824.1"/>
    <property type="molecule type" value="Genomic_DNA"/>
</dbReference>
<dbReference type="PROSITE" id="PS50983">
    <property type="entry name" value="FE_B12_PBP"/>
    <property type="match status" value="1"/>
</dbReference>
<dbReference type="InterPro" id="IPR050902">
    <property type="entry name" value="ABC_Transporter_SBP"/>
</dbReference>
<evidence type="ECO:0000313" key="4">
    <source>
        <dbReference type="EMBL" id="NID04824.1"/>
    </source>
</evidence>
<dbReference type="Pfam" id="PF01497">
    <property type="entry name" value="Peripla_BP_2"/>
    <property type="match status" value="1"/>
</dbReference>
<organism evidence="4 5">
    <name type="scientific">Luteibacter jiangsuensis</name>
    <dbReference type="NCBI Taxonomy" id="637577"/>
    <lineage>
        <taxon>Bacteria</taxon>
        <taxon>Pseudomonadati</taxon>
        <taxon>Pseudomonadota</taxon>
        <taxon>Gammaproteobacteria</taxon>
        <taxon>Lysobacterales</taxon>
        <taxon>Rhodanobacteraceae</taxon>
        <taxon>Luteibacter</taxon>
    </lineage>
</organism>
<dbReference type="Gene3D" id="3.40.50.1980">
    <property type="entry name" value="Nitrogenase molybdenum iron protein domain"/>
    <property type="match status" value="2"/>
</dbReference>
<feature type="signal peptide" evidence="2">
    <location>
        <begin position="1"/>
        <end position="19"/>
    </location>
</feature>
<keyword evidence="5" id="KW-1185">Reference proteome</keyword>
<dbReference type="PANTHER" id="PTHR30535">
    <property type="entry name" value="VITAMIN B12-BINDING PROTEIN"/>
    <property type="match status" value="1"/>
</dbReference>
<dbReference type="InterPro" id="IPR054828">
    <property type="entry name" value="Vit_B12_bind_prot"/>
</dbReference>
<dbReference type="NCBIfam" id="NF038402">
    <property type="entry name" value="TroA_like"/>
    <property type="match status" value="1"/>
</dbReference>
<name>A0ABX0Q2T0_9GAMM</name>
<evidence type="ECO:0000259" key="3">
    <source>
        <dbReference type="PROSITE" id="PS50983"/>
    </source>
</evidence>